<dbReference type="Proteomes" id="UP000794436">
    <property type="component" value="Unassembled WGS sequence"/>
</dbReference>
<sequence length="379" mass="43707">MSGSSSPENDSLPALSPLTAPLSEKERQERQRLHMRRTYYRKMNRLQALRDQVQELKNQYEDMLDQYRLQEACALIADVPYNQDEGMRTLYTDISEVKERLLQQNEAMQAALEGYKKFTSQLRRFVTPSPHADVFGPSQFVVLLKDAVSSTSHDASFVVPRLRAPLTLEFCERMAKQTYLDMGSFLKSTIFQSTGMSVYGWRDKRHLDGEWVKFDLKKTFHNLSVDDIAFRGWDFLSSPKKTQQLYSASMIPRVYGVQRIDDRNSVLLRVFTSPDGLSLVKFFFLTSLFETPTGYCVILRWLDHNLLVPPKHEPLLQEFWMDCYGWVTFDRAGDADEHSKIAFGGDIHSSLGVGPDAWMLEALFLALRWETHVVGSIFL</sequence>
<proteinExistence type="predicted"/>
<evidence type="ECO:0000313" key="3">
    <source>
        <dbReference type="EMBL" id="TMW57897.1"/>
    </source>
</evidence>
<gene>
    <name evidence="3" type="ORF">Poli38472_013371</name>
</gene>
<dbReference type="AlphaFoldDB" id="A0A8K1C8G2"/>
<evidence type="ECO:0000313" key="4">
    <source>
        <dbReference type="Proteomes" id="UP000794436"/>
    </source>
</evidence>
<dbReference type="OrthoDB" id="148089at2759"/>
<reference evidence="3" key="1">
    <citation type="submission" date="2019-03" db="EMBL/GenBank/DDBJ databases">
        <title>Long read genome sequence of the mycoparasitic Pythium oligandrum ATCC 38472 isolated from sugarbeet rhizosphere.</title>
        <authorList>
            <person name="Gaulin E."/>
        </authorList>
    </citation>
    <scope>NUCLEOTIDE SEQUENCE</scope>
    <source>
        <strain evidence="3">ATCC 38472_TT</strain>
    </source>
</reference>
<dbReference type="EMBL" id="SPLM01000113">
    <property type="protein sequence ID" value="TMW57897.1"/>
    <property type="molecule type" value="Genomic_DNA"/>
</dbReference>
<feature type="compositionally biased region" description="Low complexity" evidence="2">
    <location>
        <begin position="11"/>
        <end position="22"/>
    </location>
</feature>
<comment type="caution">
    <text evidence="3">The sequence shown here is derived from an EMBL/GenBank/DDBJ whole genome shotgun (WGS) entry which is preliminary data.</text>
</comment>
<evidence type="ECO:0000256" key="1">
    <source>
        <dbReference type="SAM" id="Coils"/>
    </source>
</evidence>
<protein>
    <submittedName>
        <fullName evidence="3">Uncharacterized protein</fullName>
    </submittedName>
</protein>
<feature type="region of interest" description="Disordered" evidence="2">
    <location>
        <begin position="1"/>
        <end position="30"/>
    </location>
</feature>
<feature type="coiled-coil region" evidence="1">
    <location>
        <begin position="39"/>
        <end position="73"/>
    </location>
</feature>
<name>A0A8K1C8G2_PYTOL</name>
<accession>A0A8K1C8G2</accession>
<keyword evidence="4" id="KW-1185">Reference proteome</keyword>
<evidence type="ECO:0000256" key="2">
    <source>
        <dbReference type="SAM" id="MobiDB-lite"/>
    </source>
</evidence>
<organism evidence="3 4">
    <name type="scientific">Pythium oligandrum</name>
    <name type="common">Mycoparasitic fungus</name>
    <dbReference type="NCBI Taxonomy" id="41045"/>
    <lineage>
        <taxon>Eukaryota</taxon>
        <taxon>Sar</taxon>
        <taxon>Stramenopiles</taxon>
        <taxon>Oomycota</taxon>
        <taxon>Peronosporomycetes</taxon>
        <taxon>Pythiales</taxon>
        <taxon>Pythiaceae</taxon>
        <taxon>Pythium</taxon>
    </lineage>
</organism>
<keyword evidence="1" id="KW-0175">Coiled coil</keyword>